<dbReference type="PANTHER" id="PTHR37423">
    <property type="entry name" value="SOLUBLE LYTIC MUREIN TRANSGLYCOSYLASE-RELATED"/>
    <property type="match status" value="1"/>
</dbReference>
<dbReference type="Pfam" id="PF01464">
    <property type="entry name" value="SLT"/>
    <property type="match status" value="1"/>
</dbReference>
<dbReference type="GO" id="GO:0004553">
    <property type="term" value="F:hydrolase activity, hydrolyzing O-glycosyl compounds"/>
    <property type="evidence" value="ECO:0007669"/>
    <property type="project" value="InterPro"/>
</dbReference>
<evidence type="ECO:0000313" key="7">
    <source>
        <dbReference type="Proteomes" id="UP000063953"/>
    </source>
</evidence>
<evidence type="ECO:0000259" key="5">
    <source>
        <dbReference type="Pfam" id="PF14718"/>
    </source>
</evidence>
<sequence>MHKAALSFYTLCLAGSLVLTSLPASAASISSQRSLYTQAKAAMDKKDPTVYLANQRQLKNYPLTPYLAYEELSLRLDSASTQEVERFLKAHDDLPQSRWLKLRWLRNLAKNYDWKTFDRYYSAELNFTELDCLSGQSHLYQGRKQQAFALADQLWLSGQSQPNACDPLFAAWQDAGLQTEEKRWERLKLAVQARNYGLANYLVKQLAYSHNQAQLLIAVSKNPERLNDRSQFASNHPLMGEVVLAGLTRLARQSPETTIPLLADYSRQFSFSPEQQLSVARTVALTLAKRFDAKALPIMATYDPELKDDSLSEWRTRLLLRLERWSEAHQLIKRFPQHLAETNRWRYWLARTEQLANPRSQQITTLFNAIPQERDFYSFLAADFLHQPYVLTHIPVKPSQSTLKTLEALPGTQRAQEFYARGEVIDARREWYHVGSQLSAEQLKAQAQLAFNMNWYFPAIRGLGLAKHLDDLVIRFPTPYKSSLIQYAKAQSISPSWAMAITRQESGFMEDARSHAGALGLMQLMPATARETAKRYQINLPSNAQVLNPTTNIQLGTAYLNQVASQFNGNRVLASAAYNAGPGRVRQWLRGAEHLPYDVWAETIPFDETRLYVHNVLTYAVIYGKKLNVPTSVVEPSEKILRL</sequence>
<proteinExistence type="inferred from homology"/>
<name>A0A0K1XCT4_9GAMM</name>
<organism evidence="6 7">
    <name type="scientific">Thiopseudomonas alkaliphila</name>
    <dbReference type="NCBI Taxonomy" id="1697053"/>
    <lineage>
        <taxon>Bacteria</taxon>
        <taxon>Pseudomonadati</taxon>
        <taxon>Pseudomonadota</taxon>
        <taxon>Gammaproteobacteria</taxon>
        <taxon>Pseudomonadales</taxon>
        <taxon>Pseudomonadaceae</taxon>
        <taxon>Thiopseudomonas</taxon>
    </lineage>
</organism>
<dbReference type="InterPro" id="IPR012289">
    <property type="entry name" value="Lytic_TGlycosylase_superhlx_L"/>
</dbReference>
<dbReference type="GO" id="GO:0042597">
    <property type="term" value="C:periplasmic space"/>
    <property type="evidence" value="ECO:0007669"/>
    <property type="project" value="InterPro"/>
</dbReference>
<comment type="similarity">
    <text evidence="1">Belongs to the transglycosylase Slt family.</text>
</comment>
<dbReference type="SUPFAM" id="SSF53955">
    <property type="entry name" value="Lysozyme-like"/>
    <property type="match status" value="1"/>
</dbReference>
<reference evidence="6 7" key="1">
    <citation type="journal article" date="2015" name="Genome Announc.">
        <title>Genome Sequences of Oblitimonas alkaliphila gen. nov. sp. nov. (Proposed), a Novel Bacterium of the Pseudomonadaceae Family.</title>
        <authorList>
            <person name="Lauer A.C."/>
            <person name="Nicholson A.C."/>
            <person name="Humrighouse B.W."/>
            <person name="Emery B."/>
            <person name="Drobish A."/>
            <person name="Juieng P."/>
            <person name="Loparev V."/>
            <person name="McQuiston J.R."/>
        </authorList>
    </citation>
    <scope>NUCLEOTIDE SEQUENCE [LARGE SCALE GENOMIC DNA]</scope>
    <source>
        <strain evidence="6 7">E5571</strain>
    </source>
</reference>
<keyword evidence="7" id="KW-1185">Reference proteome</keyword>
<dbReference type="AlphaFoldDB" id="A0A0K1XCT4"/>
<evidence type="ECO:0000259" key="4">
    <source>
        <dbReference type="Pfam" id="PF01464"/>
    </source>
</evidence>
<protein>
    <submittedName>
        <fullName evidence="6">Lytic transglycosylase</fullName>
    </submittedName>
</protein>
<feature type="domain" description="Lytic transglycosylase superhelical linker" evidence="5">
    <location>
        <begin position="406"/>
        <end position="472"/>
    </location>
</feature>
<dbReference type="Gene3D" id="1.10.1240.20">
    <property type="entry name" value="Lytic transglycosylase, superhelical linker domain"/>
    <property type="match status" value="1"/>
</dbReference>
<evidence type="ECO:0000256" key="3">
    <source>
        <dbReference type="SAM" id="SignalP"/>
    </source>
</evidence>
<dbReference type="STRING" id="1697053.AKN87_04830"/>
<evidence type="ECO:0000313" key="6">
    <source>
        <dbReference type="EMBL" id="AKX58992.1"/>
    </source>
</evidence>
<feature type="signal peptide" evidence="3">
    <location>
        <begin position="1"/>
        <end position="26"/>
    </location>
</feature>
<accession>A0A0K1XCT4</accession>
<dbReference type="Gene3D" id="1.25.20.10">
    <property type="entry name" value="Bacterial muramidases"/>
    <property type="match status" value="1"/>
</dbReference>
<evidence type="ECO:0000256" key="2">
    <source>
        <dbReference type="ARBA" id="ARBA00022729"/>
    </source>
</evidence>
<dbReference type="InterPro" id="IPR037061">
    <property type="entry name" value="Lytic_TGlycoase_superhlx_L_sf"/>
</dbReference>
<dbReference type="EMBL" id="CP012365">
    <property type="protein sequence ID" value="AKX58992.1"/>
    <property type="molecule type" value="Genomic_DNA"/>
</dbReference>
<dbReference type="InterPro" id="IPR023346">
    <property type="entry name" value="Lysozyme-like_dom_sf"/>
</dbReference>
<dbReference type="Proteomes" id="UP000063953">
    <property type="component" value="Chromosome"/>
</dbReference>
<feature type="domain" description="Transglycosylase SLT" evidence="4">
    <location>
        <begin position="485"/>
        <end position="596"/>
    </location>
</feature>
<dbReference type="InterPro" id="IPR008258">
    <property type="entry name" value="Transglycosylase_SLT_dom_1"/>
</dbReference>
<dbReference type="InterPro" id="IPR008939">
    <property type="entry name" value="Lytic_TGlycosylase_superhlx_U"/>
</dbReference>
<dbReference type="SUPFAM" id="SSF48435">
    <property type="entry name" value="Bacterial muramidases"/>
    <property type="match status" value="1"/>
</dbReference>
<dbReference type="PANTHER" id="PTHR37423:SF5">
    <property type="entry name" value="SOLUBLE LYTIC MUREIN TRANSGLYCOSYLASE"/>
    <property type="match status" value="1"/>
</dbReference>
<gene>
    <name evidence="6" type="ORF">AKN88_02845</name>
</gene>
<feature type="chain" id="PRO_5005472141" evidence="3">
    <location>
        <begin position="27"/>
        <end position="643"/>
    </location>
</feature>
<dbReference type="RefSeq" id="WP_053099938.1">
    <property type="nucleotide sequence ID" value="NZ_CP012365.1"/>
</dbReference>
<evidence type="ECO:0000256" key="1">
    <source>
        <dbReference type="ARBA" id="ARBA00007734"/>
    </source>
</evidence>
<keyword evidence="2 3" id="KW-0732">Signal</keyword>
<dbReference type="Gene3D" id="1.10.530.10">
    <property type="match status" value="1"/>
</dbReference>
<dbReference type="CDD" id="cd13401">
    <property type="entry name" value="Slt70-like"/>
    <property type="match status" value="1"/>
</dbReference>
<dbReference type="Pfam" id="PF14718">
    <property type="entry name" value="SLT_L"/>
    <property type="match status" value="1"/>
</dbReference>
<dbReference type="PATRIC" id="fig|1698449.3.peg.571"/>